<dbReference type="PANTHER" id="PTHR30482">
    <property type="entry name" value="HIGH-AFFINITY BRANCHED-CHAIN AMINO ACID TRANSPORT SYSTEM PERMEASE"/>
    <property type="match status" value="1"/>
</dbReference>
<feature type="transmembrane region" description="Helical" evidence="6">
    <location>
        <begin position="7"/>
        <end position="24"/>
    </location>
</feature>
<feature type="transmembrane region" description="Helical" evidence="6">
    <location>
        <begin position="54"/>
        <end position="74"/>
    </location>
</feature>
<name>A0ABT1X2Q7_9PROT</name>
<evidence type="ECO:0000313" key="7">
    <source>
        <dbReference type="EMBL" id="MCR0982395.1"/>
    </source>
</evidence>
<dbReference type="EMBL" id="JANJOU010000007">
    <property type="protein sequence ID" value="MCR0982395.1"/>
    <property type="molecule type" value="Genomic_DNA"/>
</dbReference>
<protein>
    <submittedName>
        <fullName evidence="7">Branched-chain amino acid ABC transporter permease</fullName>
    </submittedName>
</protein>
<feature type="transmembrane region" description="Helical" evidence="6">
    <location>
        <begin position="111"/>
        <end position="130"/>
    </location>
</feature>
<accession>A0ABT1X2Q7</accession>
<evidence type="ECO:0000256" key="6">
    <source>
        <dbReference type="SAM" id="Phobius"/>
    </source>
</evidence>
<comment type="subcellular location">
    <subcellularLocation>
        <location evidence="1">Cell membrane</location>
        <topology evidence="1">Multi-pass membrane protein</topology>
    </subcellularLocation>
</comment>
<feature type="transmembrane region" description="Helical" evidence="6">
    <location>
        <begin position="157"/>
        <end position="177"/>
    </location>
</feature>
<organism evidence="7 8">
    <name type="scientific">Roseomonas populi</name>
    <dbReference type="NCBI Taxonomy" id="3121582"/>
    <lineage>
        <taxon>Bacteria</taxon>
        <taxon>Pseudomonadati</taxon>
        <taxon>Pseudomonadota</taxon>
        <taxon>Alphaproteobacteria</taxon>
        <taxon>Acetobacterales</taxon>
        <taxon>Roseomonadaceae</taxon>
        <taxon>Roseomonas</taxon>
    </lineage>
</organism>
<feature type="transmembrane region" description="Helical" evidence="6">
    <location>
        <begin position="80"/>
        <end position="99"/>
    </location>
</feature>
<feature type="transmembrane region" description="Helical" evidence="6">
    <location>
        <begin position="290"/>
        <end position="312"/>
    </location>
</feature>
<evidence type="ECO:0000256" key="5">
    <source>
        <dbReference type="ARBA" id="ARBA00023136"/>
    </source>
</evidence>
<dbReference type="PANTHER" id="PTHR30482:SF10">
    <property type="entry name" value="HIGH-AFFINITY BRANCHED-CHAIN AMINO ACID TRANSPORT PROTEIN BRAE"/>
    <property type="match status" value="1"/>
</dbReference>
<reference evidence="7 8" key="1">
    <citation type="submission" date="2022-06" db="EMBL/GenBank/DDBJ databases">
        <title>Roseomonas CN29.</title>
        <authorList>
            <person name="Cheng Y."/>
            <person name="He X."/>
        </authorList>
    </citation>
    <scope>NUCLEOTIDE SEQUENCE [LARGE SCALE GENOMIC DNA]</scope>
    <source>
        <strain evidence="7 8">CN29</strain>
    </source>
</reference>
<keyword evidence="5 6" id="KW-0472">Membrane</keyword>
<proteinExistence type="predicted"/>
<dbReference type="RefSeq" id="WP_257716066.1">
    <property type="nucleotide sequence ID" value="NZ_JANJOU010000007.1"/>
</dbReference>
<dbReference type="InterPro" id="IPR043428">
    <property type="entry name" value="LivM-like"/>
</dbReference>
<keyword evidence="4 6" id="KW-1133">Transmembrane helix</keyword>
<evidence type="ECO:0000256" key="2">
    <source>
        <dbReference type="ARBA" id="ARBA00022475"/>
    </source>
</evidence>
<sequence length="321" mass="33031">MSARDLWPGLALLALIALMPFVASNTVLNFLLSALIVALAAQGWNILGGYAGQLSFGHAAFFGMGAYATAILQIRYGVNAWAGLAAGIALGAVVGWVIGALSFRARLRGSYFALVTLAFAEVLRILANAADFTGGAAGLLIRLSPGVENLQFPSRAVFLWLVAGTVAAVLLLTAWIARGRFGARLVAVRENEDAARALGVDVLAVKLRAIALSGAVTAAAGCLYAQNFLYLDASIAYGTWISVEVLIACVLGGAGTVLGPVLGALALHGVGEVAKIVLGQVAGPVPGVDLVVFGALLVVGIAFLPRGVMGGLRRLVQRFPR</sequence>
<feature type="transmembrane region" description="Helical" evidence="6">
    <location>
        <begin position="245"/>
        <end position="270"/>
    </location>
</feature>
<dbReference type="Proteomes" id="UP001524642">
    <property type="component" value="Unassembled WGS sequence"/>
</dbReference>
<dbReference type="Pfam" id="PF02653">
    <property type="entry name" value="BPD_transp_2"/>
    <property type="match status" value="1"/>
</dbReference>
<evidence type="ECO:0000313" key="8">
    <source>
        <dbReference type="Proteomes" id="UP001524642"/>
    </source>
</evidence>
<comment type="caution">
    <text evidence="7">The sequence shown here is derived from an EMBL/GenBank/DDBJ whole genome shotgun (WGS) entry which is preliminary data.</text>
</comment>
<keyword evidence="8" id="KW-1185">Reference proteome</keyword>
<evidence type="ECO:0000256" key="3">
    <source>
        <dbReference type="ARBA" id="ARBA00022692"/>
    </source>
</evidence>
<evidence type="ECO:0000256" key="1">
    <source>
        <dbReference type="ARBA" id="ARBA00004651"/>
    </source>
</evidence>
<gene>
    <name evidence="7" type="ORF">NRP21_10075</name>
</gene>
<evidence type="ECO:0000256" key="4">
    <source>
        <dbReference type="ARBA" id="ARBA00022989"/>
    </source>
</evidence>
<dbReference type="InterPro" id="IPR001851">
    <property type="entry name" value="ABC_transp_permease"/>
</dbReference>
<keyword evidence="3 6" id="KW-0812">Transmembrane</keyword>
<dbReference type="CDD" id="cd06581">
    <property type="entry name" value="TM_PBP1_LivM_like"/>
    <property type="match status" value="1"/>
</dbReference>
<keyword evidence="2" id="KW-1003">Cell membrane</keyword>